<dbReference type="Proteomes" id="UP000887540">
    <property type="component" value="Unplaced"/>
</dbReference>
<evidence type="ECO:0000256" key="1">
    <source>
        <dbReference type="SAM" id="MobiDB-lite"/>
    </source>
</evidence>
<keyword evidence="2" id="KW-1185">Reference proteome</keyword>
<feature type="region of interest" description="Disordered" evidence="1">
    <location>
        <begin position="364"/>
        <end position="448"/>
    </location>
</feature>
<protein>
    <submittedName>
        <fullName evidence="3">Uncharacterized protein</fullName>
    </submittedName>
</protein>
<dbReference type="AlphaFoldDB" id="A0A914D6R0"/>
<name>A0A914D6R0_9BILA</name>
<feature type="region of interest" description="Disordered" evidence="1">
    <location>
        <begin position="39"/>
        <end position="77"/>
    </location>
</feature>
<organism evidence="2 3">
    <name type="scientific">Acrobeloides nanus</name>
    <dbReference type="NCBI Taxonomy" id="290746"/>
    <lineage>
        <taxon>Eukaryota</taxon>
        <taxon>Metazoa</taxon>
        <taxon>Ecdysozoa</taxon>
        <taxon>Nematoda</taxon>
        <taxon>Chromadorea</taxon>
        <taxon>Rhabditida</taxon>
        <taxon>Tylenchina</taxon>
        <taxon>Cephalobomorpha</taxon>
        <taxon>Cephaloboidea</taxon>
        <taxon>Cephalobidae</taxon>
        <taxon>Acrobeloides</taxon>
    </lineage>
</organism>
<reference evidence="3" key="1">
    <citation type="submission" date="2022-11" db="UniProtKB">
        <authorList>
            <consortium name="WormBaseParasite"/>
        </authorList>
    </citation>
    <scope>IDENTIFICATION</scope>
</reference>
<evidence type="ECO:0000313" key="3">
    <source>
        <dbReference type="WBParaSite" id="ACRNAN_scaffold187.g31999.t1"/>
    </source>
</evidence>
<evidence type="ECO:0000313" key="2">
    <source>
        <dbReference type="Proteomes" id="UP000887540"/>
    </source>
</evidence>
<accession>A0A914D6R0</accession>
<feature type="compositionally biased region" description="Polar residues" evidence="1">
    <location>
        <begin position="405"/>
        <end position="417"/>
    </location>
</feature>
<proteinExistence type="predicted"/>
<sequence>MTGGKMKKQPVVIQQPQASDPKLELLNKIFCSDWTERAATIIPPQEEDEDTSSSGEEDQPLMQPENSISDDESPSTSLESSCSYFPLASLLFDFFKAYNNKYSSDRSLSMYEIGANPNFSSCQDPSQDIHNHYKSIIRQISISNANLVCENQTLTSRVQNVERLLRDHVDHLNSVYYTLFHNGVHSLRFPDGEEVHLSQFRGVLLDFVQKNDSPKVLVHKPASKFPSNIILHNDRRLNEKTSDLSSDSSLSSMSADHEREDLRTSLIKSITTPKYNDIDEFVNWLNEPRMNNRRTMEDCIMSSSSAMSSNNEYLKTRSLEEHTQESLRLTRSPLLRSPRIERNYLSSRARSDSELSPEEIGANIVPHEPLSPLPVSARPSPAPQPKNKAIRNRSQSIAPNKANGLFSSRRTSASVTPRTERGGRKSMANLTTMRFSTTQKRGTSVNLI</sequence>
<feature type="compositionally biased region" description="Acidic residues" evidence="1">
    <location>
        <begin position="45"/>
        <end position="59"/>
    </location>
</feature>
<feature type="compositionally biased region" description="Polar residues" evidence="1">
    <location>
        <begin position="428"/>
        <end position="448"/>
    </location>
</feature>
<dbReference type="WBParaSite" id="ACRNAN_scaffold187.g31999.t1">
    <property type="protein sequence ID" value="ACRNAN_scaffold187.g31999.t1"/>
    <property type="gene ID" value="ACRNAN_scaffold187.g31999"/>
</dbReference>